<sequence>MPRLAGASEAEQHSQGSYFQVDLGQIPLVPPSARHRHRRSLESVIDFSHTPLTSNERKRAEDIFSRVIEVSSPIVDPPPPFDVTGLLRLSLRLNPSRRGRDNFLNYTLRQYDDVGDDTDCPSLSSSSPFSQVLDRLDQMISMWSCPPPEWVTNRTVELANLLLYFFFLPFKGKATKTPQPTPHLTPVGDGLHIPTRDRISNLRATCLARDNHRCVITGYFDLATAQVRDPAVDDSGQPLIGQDIFRTEVVHIVPHALGEAIREDSPLSPNKSTFWDVMKLFHPEMEQRLNGVEIDRPFNAMTMTADLHSSFGSLGWYLEEDSIQPEPHAYIFKESPGTHLFLNRIFRPKTEQQRVRFVSANGTELPDPGLIALHRACAKILGMSGAGKYIERLLRDDED</sequence>
<dbReference type="EMBL" id="JAGHQM010000330">
    <property type="protein sequence ID" value="KAH0562537.1"/>
    <property type="molecule type" value="Genomic_DNA"/>
</dbReference>
<dbReference type="Proteomes" id="UP000750711">
    <property type="component" value="Unassembled WGS sequence"/>
</dbReference>
<accession>A0A9P8RRT1</accession>
<evidence type="ECO:0000313" key="3">
    <source>
        <dbReference type="Proteomes" id="UP000750711"/>
    </source>
</evidence>
<feature type="domain" description="HNH nuclease" evidence="1">
    <location>
        <begin position="214"/>
        <end position="313"/>
    </location>
</feature>
<organism evidence="2 3">
    <name type="scientific">Trichoglossum hirsutum</name>
    <dbReference type="NCBI Taxonomy" id="265104"/>
    <lineage>
        <taxon>Eukaryota</taxon>
        <taxon>Fungi</taxon>
        <taxon>Dikarya</taxon>
        <taxon>Ascomycota</taxon>
        <taxon>Pezizomycotina</taxon>
        <taxon>Geoglossomycetes</taxon>
        <taxon>Geoglossales</taxon>
        <taxon>Geoglossaceae</taxon>
        <taxon>Trichoglossum</taxon>
    </lineage>
</organism>
<evidence type="ECO:0000313" key="2">
    <source>
        <dbReference type="EMBL" id="KAH0562537.1"/>
    </source>
</evidence>
<keyword evidence="3" id="KW-1185">Reference proteome</keyword>
<protein>
    <recommendedName>
        <fullName evidence="1">HNH nuclease domain-containing protein</fullName>
    </recommendedName>
</protein>
<proteinExistence type="predicted"/>
<reference evidence="2" key="1">
    <citation type="submission" date="2021-03" db="EMBL/GenBank/DDBJ databases">
        <title>Comparative genomics and phylogenomic investigation of the class Geoglossomycetes provide insights into ecological specialization and systematics.</title>
        <authorList>
            <person name="Melie T."/>
            <person name="Pirro S."/>
            <person name="Miller A.N."/>
            <person name="Quandt A."/>
        </authorList>
    </citation>
    <scope>NUCLEOTIDE SEQUENCE</scope>
    <source>
        <strain evidence="2">CAQ_001_2017</strain>
    </source>
</reference>
<dbReference type="Pfam" id="PF13391">
    <property type="entry name" value="HNH_2"/>
    <property type="match status" value="1"/>
</dbReference>
<dbReference type="AlphaFoldDB" id="A0A9P8RRT1"/>
<comment type="caution">
    <text evidence="2">The sequence shown here is derived from an EMBL/GenBank/DDBJ whole genome shotgun (WGS) entry which is preliminary data.</text>
</comment>
<evidence type="ECO:0000259" key="1">
    <source>
        <dbReference type="Pfam" id="PF13391"/>
    </source>
</evidence>
<dbReference type="InterPro" id="IPR003615">
    <property type="entry name" value="HNH_nuc"/>
</dbReference>
<feature type="non-terminal residue" evidence="2">
    <location>
        <position position="1"/>
    </location>
</feature>
<name>A0A9P8RRT1_9PEZI</name>
<gene>
    <name evidence="2" type="ORF">GP486_002777</name>
</gene>